<keyword evidence="5 12" id="KW-0732">Signal</keyword>
<name>A0A1H1JKE8_9BURK</name>
<evidence type="ECO:0000256" key="11">
    <source>
        <dbReference type="SAM" id="Phobius"/>
    </source>
</evidence>
<feature type="binding site" description="axial binding residue" evidence="10">
    <location>
        <position position="51"/>
    </location>
    <ligand>
        <name>heme c</name>
        <dbReference type="ChEBI" id="CHEBI:61717"/>
        <label>1</label>
    </ligand>
    <ligandPart>
        <name>Fe</name>
        <dbReference type="ChEBI" id="CHEBI:18248"/>
    </ligandPart>
</feature>
<evidence type="ECO:0000256" key="9">
    <source>
        <dbReference type="PIRSR" id="PIRSR000018-50"/>
    </source>
</evidence>
<evidence type="ECO:0000256" key="10">
    <source>
        <dbReference type="PIRSR" id="PIRSR000018-51"/>
    </source>
</evidence>
<feature type="domain" description="Cytochrome c" evidence="13">
    <location>
        <begin position="179"/>
        <end position="288"/>
    </location>
</feature>
<dbReference type="SUPFAM" id="SSF46626">
    <property type="entry name" value="Cytochrome c"/>
    <property type="match status" value="3"/>
</dbReference>
<evidence type="ECO:0000313" key="15">
    <source>
        <dbReference type="Proteomes" id="UP000183487"/>
    </source>
</evidence>
<dbReference type="Pfam" id="PF00034">
    <property type="entry name" value="Cytochrom_C"/>
    <property type="match status" value="2"/>
</dbReference>
<dbReference type="GO" id="GO:0005506">
    <property type="term" value="F:iron ion binding"/>
    <property type="evidence" value="ECO:0007669"/>
    <property type="project" value="InterPro"/>
</dbReference>
<organism evidence="14 15">
    <name type="scientific">Paraburkholderia fungorum</name>
    <dbReference type="NCBI Taxonomy" id="134537"/>
    <lineage>
        <taxon>Bacteria</taxon>
        <taxon>Pseudomonadati</taxon>
        <taxon>Pseudomonadota</taxon>
        <taxon>Betaproteobacteria</taxon>
        <taxon>Burkholderiales</taxon>
        <taxon>Burkholderiaceae</taxon>
        <taxon>Paraburkholderia</taxon>
    </lineage>
</organism>
<dbReference type="Proteomes" id="UP000183487">
    <property type="component" value="Unassembled WGS sequence"/>
</dbReference>
<keyword evidence="3 9" id="KW-0349">Heme</keyword>
<evidence type="ECO:0000256" key="5">
    <source>
        <dbReference type="ARBA" id="ARBA00022729"/>
    </source>
</evidence>
<feature type="binding site" description="covalent" evidence="9">
    <location>
        <position position="50"/>
    </location>
    <ligand>
        <name>heme c</name>
        <dbReference type="ChEBI" id="CHEBI:61717"/>
        <label>1</label>
    </ligand>
</feature>
<feature type="binding site" description="axial binding residue" evidence="10">
    <location>
        <position position="338"/>
    </location>
    <ligand>
        <name>heme c</name>
        <dbReference type="ChEBI" id="CHEBI:61717"/>
        <label>3</label>
    </ligand>
    <ligandPart>
        <name>Fe</name>
        <dbReference type="ChEBI" id="CHEBI:18248"/>
    </ligandPart>
</feature>
<dbReference type="PROSITE" id="PS51007">
    <property type="entry name" value="CYTC"/>
    <property type="match status" value="3"/>
</dbReference>
<evidence type="ECO:0000256" key="3">
    <source>
        <dbReference type="ARBA" id="ARBA00022617"/>
    </source>
</evidence>
<feature type="transmembrane region" description="Helical" evidence="11">
    <location>
        <begin position="439"/>
        <end position="460"/>
    </location>
</feature>
<evidence type="ECO:0000259" key="13">
    <source>
        <dbReference type="PROSITE" id="PS51007"/>
    </source>
</evidence>
<protein>
    <submittedName>
        <fullName evidence="14">Cytochrome c, mono-and diheme variants</fullName>
    </submittedName>
</protein>
<keyword evidence="4 10" id="KW-0479">Metal-binding</keyword>
<comment type="cofactor">
    <cofactor evidence="9">
        <name>heme c</name>
        <dbReference type="ChEBI" id="CHEBI:61717"/>
    </cofactor>
    <text evidence="9">Binds 3 heme c groups covalently per subunit.</text>
</comment>
<feature type="binding site" description="covalent" evidence="9">
    <location>
        <position position="47"/>
    </location>
    <ligand>
        <name>heme c</name>
        <dbReference type="ChEBI" id="CHEBI:61717"/>
        <label>1</label>
    </ligand>
</feature>
<evidence type="ECO:0000256" key="2">
    <source>
        <dbReference type="ARBA" id="ARBA00022475"/>
    </source>
</evidence>
<keyword evidence="11" id="KW-1133">Transmembrane helix</keyword>
<accession>A0A1H1JKE8</accession>
<evidence type="ECO:0000256" key="12">
    <source>
        <dbReference type="SAM" id="SignalP"/>
    </source>
</evidence>
<dbReference type="GO" id="GO:0009055">
    <property type="term" value="F:electron transfer activity"/>
    <property type="evidence" value="ECO:0007669"/>
    <property type="project" value="InterPro"/>
</dbReference>
<evidence type="ECO:0000256" key="1">
    <source>
        <dbReference type="ARBA" id="ARBA00004236"/>
    </source>
</evidence>
<feature type="domain" description="Cytochrome c" evidence="13">
    <location>
        <begin position="321"/>
        <end position="413"/>
    </location>
</feature>
<reference evidence="15" key="1">
    <citation type="submission" date="2016-10" db="EMBL/GenBank/DDBJ databases">
        <authorList>
            <person name="Varghese N."/>
        </authorList>
    </citation>
    <scope>NUCLEOTIDE SEQUENCE [LARGE SCALE GENOMIC DNA]</scope>
    <source>
        <strain evidence="15">GAS106B</strain>
    </source>
</reference>
<evidence type="ECO:0000256" key="7">
    <source>
        <dbReference type="ARBA" id="ARBA00023004"/>
    </source>
</evidence>
<evidence type="ECO:0000256" key="8">
    <source>
        <dbReference type="ARBA" id="ARBA00023136"/>
    </source>
</evidence>
<dbReference type="Gene3D" id="1.10.760.10">
    <property type="entry name" value="Cytochrome c-like domain"/>
    <property type="match status" value="2"/>
</dbReference>
<feature type="signal peptide" evidence="12">
    <location>
        <begin position="1"/>
        <end position="29"/>
    </location>
</feature>
<dbReference type="InterPro" id="IPR036909">
    <property type="entry name" value="Cyt_c-like_dom_sf"/>
</dbReference>
<dbReference type="AlphaFoldDB" id="A0A1H1JKE8"/>
<dbReference type="GO" id="GO:0005886">
    <property type="term" value="C:plasma membrane"/>
    <property type="evidence" value="ECO:0007669"/>
    <property type="project" value="UniProtKB-SubCell"/>
</dbReference>
<dbReference type="GO" id="GO:0016614">
    <property type="term" value="F:oxidoreductase activity, acting on CH-OH group of donors"/>
    <property type="evidence" value="ECO:0007669"/>
    <property type="project" value="InterPro"/>
</dbReference>
<feature type="binding site" description="covalent" evidence="9">
    <location>
        <position position="334"/>
    </location>
    <ligand>
        <name>heme c</name>
        <dbReference type="ChEBI" id="CHEBI:61717"/>
        <label>3</label>
    </ligand>
</feature>
<dbReference type="InterPro" id="IPR014353">
    <property type="entry name" value="Membr-bd_ADH_cyt_c"/>
</dbReference>
<dbReference type="RefSeq" id="WP_253189863.1">
    <property type="nucleotide sequence ID" value="NZ_FNKP01000003.1"/>
</dbReference>
<comment type="subcellular location">
    <subcellularLocation>
        <location evidence="1">Cell membrane</location>
    </subcellularLocation>
</comment>
<keyword evidence="15" id="KW-1185">Reference proteome</keyword>
<gene>
    <name evidence="14" type="ORF">SAMN05443245_6654</name>
</gene>
<keyword evidence="11" id="KW-0812">Transmembrane</keyword>
<dbReference type="PANTHER" id="PTHR35008:SF8">
    <property type="entry name" value="ALCOHOL DEHYDROGENASE CYTOCHROME C SUBUNIT"/>
    <property type="match status" value="1"/>
</dbReference>
<evidence type="ECO:0000313" key="14">
    <source>
        <dbReference type="EMBL" id="SDR50390.1"/>
    </source>
</evidence>
<dbReference type="PIRSF" id="PIRSF000018">
    <property type="entry name" value="Mb_ADH_cyt_c"/>
    <property type="match status" value="1"/>
</dbReference>
<feature type="binding site" description="covalent" evidence="9">
    <location>
        <position position="197"/>
    </location>
    <ligand>
        <name>heme c</name>
        <dbReference type="ChEBI" id="CHEBI:61717"/>
        <label>2</label>
    </ligand>
</feature>
<feature type="binding site" description="axial binding residue" evidence="10">
    <location>
        <position position="198"/>
    </location>
    <ligand>
        <name>heme c</name>
        <dbReference type="ChEBI" id="CHEBI:61717"/>
        <label>2</label>
    </ligand>
    <ligandPart>
        <name>Fe</name>
        <dbReference type="ChEBI" id="CHEBI:18248"/>
    </ligandPart>
</feature>
<dbReference type="PANTHER" id="PTHR35008">
    <property type="entry name" value="BLL4482 PROTEIN-RELATED"/>
    <property type="match status" value="1"/>
</dbReference>
<feature type="chain" id="PRO_5010360658" evidence="12">
    <location>
        <begin position="30"/>
        <end position="470"/>
    </location>
</feature>
<keyword evidence="8 11" id="KW-0472">Membrane</keyword>
<keyword evidence="6" id="KW-0677">Repeat</keyword>
<sequence length="470" mass="49921">MTQLQTMKLMRRLGTALLVSAGFSLAVHAADDDLIKQGEYLAKAGDCVACHTAPHGKPFAGGLSLSTPLGNIVSTNITPSKTHGIGNYTLEQFSAALRRGIRADGQHLYPAMPYTSYTQVTDDDVKALYAYFMQGVTPVDESPQATALPFPFNVRLSMAVWNLLFLDHGPFVPDSSKGVEWNRGAYLVRGLAHCSTCHTPRNVLMAENGAMGLAGSVVGTWYAPNVSSDPVSGIGSWSEAQIADYLRTGHVIDRAQAAGPMAEAVDNSLSHLNAGDLSAMATYLKSTPPIRNAGDVQAAHTWGGPKGSFDEIRGVALPADANQMSGPQLYDAYCASCHQAKGEGAGQGIDGPGLPSLFHNTALGHANTNNLVMVMLEGVHRQASAPDVLMPAFGNLLSDQQITTLGNYLLAQYGNPQAHVTAEQVKTLRAGGEASPLVLIARAGLVLAAVIVLILLFLLTRRRRPRMARR</sequence>
<evidence type="ECO:0000256" key="4">
    <source>
        <dbReference type="ARBA" id="ARBA00022723"/>
    </source>
</evidence>
<keyword evidence="2" id="KW-1003">Cell membrane</keyword>
<dbReference type="GO" id="GO:0020037">
    <property type="term" value="F:heme binding"/>
    <property type="evidence" value="ECO:0007669"/>
    <property type="project" value="InterPro"/>
</dbReference>
<feature type="binding site" description="covalent" evidence="9">
    <location>
        <position position="337"/>
    </location>
    <ligand>
        <name>heme c</name>
        <dbReference type="ChEBI" id="CHEBI:61717"/>
        <label>3</label>
    </ligand>
</feature>
<dbReference type="InterPro" id="IPR051459">
    <property type="entry name" value="Cytochrome_c-type_DH"/>
</dbReference>
<dbReference type="InterPro" id="IPR009056">
    <property type="entry name" value="Cyt_c-like_dom"/>
</dbReference>
<proteinExistence type="predicted"/>
<keyword evidence="7 10" id="KW-0408">Iron</keyword>
<evidence type="ECO:0000256" key="6">
    <source>
        <dbReference type="ARBA" id="ARBA00022737"/>
    </source>
</evidence>
<feature type="domain" description="Cytochrome c" evidence="13">
    <location>
        <begin position="33"/>
        <end position="136"/>
    </location>
</feature>
<dbReference type="EMBL" id="FNKP01000003">
    <property type="protein sequence ID" value="SDR50390.1"/>
    <property type="molecule type" value="Genomic_DNA"/>
</dbReference>
<feature type="binding site" description="covalent" evidence="9">
    <location>
        <position position="194"/>
    </location>
    <ligand>
        <name>heme c</name>
        <dbReference type="ChEBI" id="CHEBI:61717"/>
        <label>2</label>
    </ligand>
</feature>